<dbReference type="PANTHER" id="PTHR21547">
    <property type="entry name" value="CLUSTERIN ASSOCIATED PROTEIN 1"/>
    <property type="match status" value="1"/>
</dbReference>
<evidence type="ECO:0000313" key="11">
    <source>
        <dbReference type="Proteomes" id="UP000789595"/>
    </source>
</evidence>
<evidence type="ECO:0000313" key="10">
    <source>
        <dbReference type="EMBL" id="CAH0374840.1"/>
    </source>
</evidence>
<dbReference type="EMBL" id="CAKKNE010000004">
    <property type="protein sequence ID" value="CAH0374840.1"/>
    <property type="molecule type" value="Genomic_DNA"/>
</dbReference>
<dbReference type="GO" id="GO:0005929">
    <property type="term" value="C:cilium"/>
    <property type="evidence" value="ECO:0007669"/>
    <property type="project" value="UniProtKB-SubCell"/>
</dbReference>
<evidence type="ECO:0000256" key="2">
    <source>
        <dbReference type="ARBA" id="ARBA00008340"/>
    </source>
</evidence>
<feature type="compositionally biased region" description="Low complexity" evidence="8">
    <location>
        <begin position="366"/>
        <end position="375"/>
    </location>
</feature>
<dbReference type="PANTHER" id="PTHR21547:SF0">
    <property type="entry name" value="CLUSTERIN-ASSOCIATED PROTEIN 1"/>
    <property type="match status" value="1"/>
</dbReference>
<feature type="region of interest" description="Disordered" evidence="8">
    <location>
        <begin position="307"/>
        <end position="410"/>
    </location>
</feature>
<dbReference type="AlphaFoldDB" id="A0A7S4A080"/>
<evidence type="ECO:0000256" key="5">
    <source>
        <dbReference type="ARBA" id="ARBA00023069"/>
    </source>
</evidence>
<keyword evidence="11" id="KW-1185">Reference proteome</keyword>
<dbReference type="Pfam" id="PF10234">
    <property type="entry name" value="Cluap1"/>
    <property type="match status" value="1"/>
</dbReference>
<keyword evidence="3" id="KW-0970">Cilium biogenesis/degradation</keyword>
<dbReference type="GO" id="GO:0060271">
    <property type="term" value="P:cilium assembly"/>
    <property type="evidence" value="ECO:0007669"/>
    <property type="project" value="TreeGrafter"/>
</dbReference>
<keyword evidence="5" id="KW-0969">Cilium</keyword>
<name>A0A7S4A080_9STRA</name>
<evidence type="ECO:0000256" key="4">
    <source>
        <dbReference type="ARBA" id="ARBA00023054"/>
    </source>
</evidence>
<reference evidence="9" key="1">
    <citation type="submission" date="2021-01" db="EMBL/GenBank/DDBJ databases">
        <authorList>
            <person name="Corre E."/>
            <person name="Pelletier E."/>
            <person name="Niang G."/>
            <person name="Scheremetjew M."/>
            <person name="Finn R."/>
            <person name="Kale V."/>
            <person name="Holt S."/>
            <person name="Cochrane G."/>
            <person name="Meng A."/>
            <person name="Brown T."/>
            <person name="Cohen L."/>
        </authorList>
    </citation>
    <scope>NUCLEOTIDE SEQUENCE</scope>
    <source>
        <strain evidence="9">CCMP1756</strain>
    </source>
</reference>
<feature type="coiled-coil region" evidence="7">
    <location>
        <begin position="194"/>
        <end position="242"/>
    </location>
</feature>
<evidence type="ECO:0008006" key="12">
    <source>
        <dbReference type="Google" id="ProtNLM"/>
    </source>
</evidence>
<proteinExistence type="inferred from homology"/>
<evidence type="ECO:0000256" key="3">
    <source>
        <dbReference type="ARBA" id="ARBA00022794"/>
    </source>
</evidence>
<protein>
    <recommendedName>
        <fullName evidence="12">Clusterin-associated protein 1</fullName>
    </recommendedName>
</protein>
<accession>A0A7S4A080</accession>
<comment type="subcellular location">
    <subcellularLocation>
        <location evidence="1">Cell projection</location>
        <location evidence="1">Cilium</location>
    </subcellularLocation>
</comment>
<keyword evidence="4 7" id="KW-0175">Coiled coil</keyword>
<evidence type="ECO:0000313" key="9">
    <source>
        <dbReference type="EMBL" id="CAE0699847.1"/>
    </source>
</evidence>
<sequence length="410" mass="46487">MSYRELRNFAEMMRALGYQRLVSVENFRSPNFPLVASTLYWMVQRYDPDIVMSDNIETEEARVHFLTKTAEALLNKANIKLNTKNLYMADGHAVRELLKVAKTLYAASEAQEAYKAGEELPDVPSLGTKSKDIRVARQLAADITDRGARLHDLLGHENDVKQDRQAALRFLDTISSNLDGGEHAHVRRSVDALVERCKEDIESAKKACDEYAADERALDAKIKKKKNELERHEKRLSSLQNVRPAFMDEYEKLEGELQKQYSVYLERFRNLDYLQAELQTYHAADKAEVDEHDRNLKRMQKRLREEELRILRGEQEPVGSEASKKMMDDQPRPTQARPSQRSQRPRDLDSSEDIDSDEISRDSDSDSVSLAASSGAGSGIDELDDDDSGDSLSDDGASSRDFSGSASDDF</sequence>
<evidence type="ECO:0000256" key="6">
    <source>
        <dbReference type="ARBA" id="ARBA00023273"/>
    </source>
</evidence>
<evidence type="ECO:0000256" key="8">
    <source>
        <dbReference type="SAM" id="MobiDB-lite"/>
    </source>
</evidence>
<evidence type="ECO:0000256" key="7">
    <source>
        <dbReference type="SAM" id="Coils"/>
    </source>
</evidence>
<dbReference type="InterPro" id="IPR019366">
    <property type="entry name" value="Clusterin-associated_protein-1"/>
</dbReference>
<organism evidence="9">
    <name type="scientific">Pelagomonas calceolata</name>
    <dbReference type="NCBI Taxonomy" id="35677"/>
    <lineage>
        <taxon>Eukaryota</taxon>
        <taxon>Sar</taxon>
        <taxon>Stramenopiles</taxon>
        <taxon>Ochrophyta</taxon>
        <taxon>Pelagophyceae</taxon>
        <taxon>Pelagomonadales</taxon>
        <taxon>Pelagomonadaceae</taxon>
        <taxon>Pelagomonas</taxon>
    </lineage>
</organism>
<dbReference type="EMBL" id="HBIW01017724">
    <property type="protein sequence ID" value="CAE0699847.1"/>
    <property type="molecule type" value="Transcribed_RNA"/>
</dbReference>
<comment type="similarity">
    <text evidence="2">Belongs to the CLUAP1 family.</text>
</comment>
<keyword evidence="6" id="KW-0966">Cell projection</keyword>
<dbReference type="GO" id="GO:0030992">
    <property type="term" value="C:intraciliary transport particle B"/>
    <property type="evidence" value="ECO:0007669"/>
    <property type="project" value="TreeGrafter"/>
</dbReference>
<feature type="compositionally biased region" description="Acidic residues" evidence="8">
    <location>
        <begin position="381"/>
        <end position="393"/>
    </location>
</feature>
<evidence type="ECO:0000256" key="1">
    <source>
        <dbReference type="ARBA" id="ARBA00004138"/>
    </source>
</evidence>
<feature type="compositionally biased region" description="Low complexity" evidence="8">
    <location>
        <begin position="332"/>
        <end position="342"/>
    </location>
</feature>
<reference evidence="10" key="2">
    <citation type="submission" date="2021-11" db="EMBL/GenBank/DDBJ databases">
        <authorList>
            <consortium name="Genoscope - CEA"/>
            <person name="William W."/>
        </authorList>
    </citation>
    <scope>NUCLEOTIDE SEQUENCE</scope>
</reference>
<dbReference type="OrthoDB" id="438545at2759"/>
<gene>
    <name evidence="9" type="ORF">PCAL00307_LOCUS15283</name>
    <name evidence="10" type="ORF">PECAL_4P21460</name>
</gene>
<dbReference type="Proteomes" id="UP000789595">
    <property type="component" value="Unassembled WGS sequence"/>
</dbReference>
<feature type="compositionally biased region" description="Basic and acidic residues" evidence="8">
    <location>
        <begin position="322"/>
        <end position="331"/>
    </location>
</feature>
<dbReference type="GO" id="GO:0005815">
    <property type="term" value="C:microtubule organizing center"/>
    <property type="evidence" value="ECO:0007669"/>
    <property type="project" value="TreeGrafter"/>
</dbReference>